<dbReference type="Pfam" id="PF19619">
    <property type="entry name" value="DUF6124"/>
    <property type="match status" value="1"/>
</dbReference>
<gene>
    <name evidence="2" type="ORF">CFN16_03175</name>
</gene>
<evidence type="ECO:0000313" key="2">
    <source>
        <dbReference type="EMBL" id="AXJ03160.1"/>
    </source>
</evidence>
<dbReference type="Proteomes" id="UP000254535">
    <property type="component" value="Chromosome"/>
</dbReference>
<evidence type="ECO:0000256" key="1">
    <source>
        <dbReference type="SAM" id="MobiDB-lite"/>
    </source>
</evidence>
<protein>
    <recommendedName>
        <fullName evidence="4">DUF3077 domain-containing protein</fullName>
    </recommendedName>
</protein>
<feature type="region of interest" description="Disordered" evidence="1">
    <location>
        <begin position="1"/>
        <end position="31"/>
    </location>
</feature>
<feature type="compositionally biased region" description="Basic and acidic residues" evidence="1">
    <location>
        <begin position="1"/>
        <end position="21"/>
    </location>
</feature>
<evidence type="ECO:0000313" key="3">
    <source>
        <dbReference type="Proteomes" id="UP000254535"/>
    </source>
</evidence>
<evidence type="ECO:0008006" key="4">
    <source>
        <dbReference type="Google" id="ProtNLM"/>
    </source>
</evidence>
<dbReference type="AlphaFoldDB" id="A0A345URQ8"/>
<organism evidence="2 3">
    <name type="scientific">Pseudomonas fluorescens</name>
    <dbReference type="NCBI Taxonomy" id="294"/>
    <lineage>
        <taxon>Bacteria</taxon>
        <taxon>Pseudomonadati</taxon>
        <taxon>Pseudomonadota</taxon>
        <taxon>Gammaproteobacteria</taxon>
        <taxon>Pseudomonadales</taxon>
        <taxon>Pseudomonadaceae</taxon>
        <taxon>Pseudomonas</taxon>
    </lineage>
</organism>
<reference evidence="2 3" key="1">
    <citation type="submission" date="2017-07" db="EMBL/GenBank/DDBJ databases">
        <title>Genome sequence of Pseudomonas NEP1.</title>
        <authorList>
            <person name="Nascimento F.X."/>
        </authorList>
    </citation>
    <scope>NUCLEOTIDE SEQUENCE [LARGE SCALE GENOMIC DNA]</scope>
    <source>
        <strain evidence="2 3">NEP1</strain>
    </source>
</reference>
<dbReference type="RefSeq" id="WP_115076484.1">
    <property type="nucleotide sequence ID" value="NZ_CP022313.1"/>
</dbReference>
<name>A0A345URQ8_PSEFL</name>
<proteinExistence type="predicted"/>
<sequence>MKKDTRSLPDQTPSHETEAKEPAVLAQPQEYVRKPRRTLPFNEIFSVRTDLDTATLLTHACETLAALNMVTANIADDFTGSQRSRLLAIRQLSIMTEMLVNRAVENLDPVNLVPRTTAPVVH</sequence>
<accession>A0A345URQ8</accession>
<dbReference type="EMBL" id="CP022313">
    <property type="protein sequence ID" value="AXJ03160.1"/>
    <property type="molecule type" value="Genomic_DNA"/>
</dbReference>